<dbReference type="Proteomes" id="UP000255167">
    <property type="component" value="Unassembled WGS sequence"/>
</dbReference>
<name>A0A0J4Y2T2_KLEPN</name>
<dbReference type="EMBL" id="UGNC01000005">
    <property type="protein sequence ID" value="STW48683.1"/>
    <property type="molecule type" value="Genomic_DNA"/>
</dbReference>
<evidence type="ECO:0000313" key="1">
    <source>
        <dbReference type="EMBL" id="STW48683.1"/>
    </source>
</evidence>
<accession>A0A0J4Y2T2</accession>
<reference evidence="1 2" key="1">
    <citation type="submission" date="2018-06" db="EMBL/GenBank/DDBJ databases">
        <authorList>
            <consortium name="Pathogen Informatics"/>
            <person name="Doyle S."/>
        </authorList>
    </citation>
    <scope>NUCLEOTIDE SEQUENCE [LARGE SCALE GENOMIC DNA]</scope>
    <source>
        <strain evidence="1 2">NCTC9617</strain>
    </source>
</reference>
<gene>
    <name evidence="1" type="ORF">NCTC9617_05289</name>
</gene>
<evidence type="ECO:0000313" key="2">
    <source>
        <dbReference type="Proteomes" id="UP000255167"/>
    </source>
</evidence>
<sequence length="47" mass="5439">MRTTGILMAEITLRPYMKPLLILSVLLRWGWLTKKCIRISPAIGKRV</sequence>
<dbReference type="AlphaFoldDB" id="A0A0J4Y2T2"/>
<protein>
    <submittedName>
        <fullName evidence="1">Uncharacterized protein</fullName>
    </submittedName>
</protein>
<proteinExistence type="predicted"/>
<organism evidence="1 2">
    <name type="scientific">Klebsiella pneumoniae</name>
    <dbReference type="NCBI Taxonomy" id="573"/>
    <lineage>
        <taxon>Bacteria</taxon>
        <taxon>Pseudomonadati</taxon>
        <taxon>Pseudomonadota</taxon>
        <taxon>Gammaproteobacteria</taxon>
        <taxon>Enterobacterales</taxon>
        <taxon>Enterobacteriaceae</taxon>
        <taxon>Klebsiella/Raoultella group</taxon>
        <taxon>Klebsiella</taxon>
        <taxon>Klebsiella pneumoniae complex</taxon>
    </lineage>
</organism>